<evidence type="ECO:0000256" key="2">
    <source>
        <dbReference type="ARBA" id="ARBA00022556"/>
    </source>
</evidence>
<dbReference type="Pfam" id="PF00132">
    <property type="entry name" value="Hexapep"/>
    <property type="match status" value="1"/>
</dbReference>
<evidence type="ECO:0000313" key="8">
    <source>
        <dbReference type="EMBL" id="OJX57143.1"/>
    </source>
</evidence>
<dbReference type="HAMAP" id="MF_00387">
    <property type="entry name" value="LpxA"/>
    <property type="match status" value="1"/>
</dbReference>
<comment type="subcellular location">
    <subcellularLocation>
        <location evidence="6">Cytoplasm</location>
    </subcellularLocation>
</comment>
<keyword evidence="4 6" id="KW-0443">Lipid metabolism</keyword>
<evidence type="ECO:0000256" key="3">
    <source>
        <dbReference type="ARBA" id="ARBA00022679"/>
    </source>
</evidence>
<comment type="subunit">
    <text evidence="6">Homotrimer.</text>
</comment>
<dbReference type="EMBL" id="MKVH01000024">
    <property type="protein sequence ID" value="OJX57143.1"/>
    <property type="molecule type" value="Genomic_DNA"/>
</dbReference>
<comment type="caution">
    <text evidence="8">The sequence shown here is derived from an EMBL/GenBank/DDBJ whole genome shotgun (WGS) entry which is preliminary data.</text>
</comment>
<comment type="similarity">
    <text evidence="6">Belongs to the transferase hexapeptide repeat family. LpxA subfamily.</text>
</comment>
<sequence>MSVVDTQIHPSAIVSPKARLGVGVKIGPFSVVNDDVEIGDRTELISHVVLADGARIGADVRIYPGAVIGAEPQDLKFKGEPTLAIVGDRTVIRECVTVNRGTAISGRSTVGSDVLLMAYSHVAHECVVGDHAILVNGVQLGGHVEVGEWAIVGGLTGVHQFCRIGAHCMIGACVKVAKDVPPYTLAGRQPLVVEGLNTVGLRRRGFTAETIADIEEFYRLLLHAGYNTSDGIKAYVEAHPVINPDVQKCIDFIHSSKRGITRN</sequence>
<dbReference type="InterPro" id="IPR037157">
    <property type="entry name" value="Acetyltransf_C_sf"/>
</dbReference>
<dbReference type="InterPro" id="IPR029098">
    <property type="entry name" value="Acetyltransf_C"/>
</dbReference>
<name>A0A1M3KXN4_9BACT</name>
<keyword evidence="1 6" id="KW-0444">Lipid biosynthesis</keyword>
<keyword evidence="2 6" id="KW-0441">Lipid A biosynthesis</keyword>
<evidence type="ECO:0000259" key="7">
    <source>
        <dbReference type="Pfam" id="PF13720"/>
    </source>
</evidence>
<dbReference type="Gene3D" id="2.160.10.10">
    <property type="entry name" value="Hexapeptide repeat proteins"/>
    <property type="match status" value="1"/>
</dbReference>
<dbReference type="STRING" id="1895771.BGO89_11620"/>
<comment type="pathway">
    <text evidence="6">Glycolipid biosynthesis; lipid IV(A) biosynthesis; lipid IV(A) from (3R)-3-hydroxytetradecanoyl-[acyl-carrier-protein] and UDP-N-acetyl-alpha-D-glucosamine: step 1/6.</text>
</comment>
<dbReference type="Proteomes" id="UP000184233">
    <property type="component" value="Unassembled WGS sequence"/>
</dbReference>
<dbReference type="SUPFAM" id="SSF51161">
    <property type="entry name" value="Trimeric LpxA-like enzymes"/>
    <property type="match status" value="1"/>
</dbReference>
<evidence type="ECO:0000256" key="1">
    <source>
        <dbReference type="ARBA" id="ARBA00022516"/>
    </source>
</evidence>
<keyword evidence="6" id="KW-0963">Cytoplasm</keyword>
<dbReference type="GO" id="GO:0016020">
    <property type="term" value="C:membrane"/>
    <property type="evidence" value="ECO:0007669"/>
    <property type="project" value="GOC"/>
</dbReference>
<dbReference type="GO" id="GO:0008780">
    <property type="term" value="F:acyl-[acyl-carrier-protein]-UDP-N-acetylglucosamine O-acyltransferase activity"/>
    <property type="evidence" value="ECO:0007669"/>
    <property type="project" value="UniProtKB-UniRule"/>
</dbReference>
<dbReference type="AlphaFoldDB" id="A0A1M3KXN4"/>
<dbReference type="InterPro" id="IPR011004">
    <property type="entry name" value="Trimer_LpxA-like_sf"/>
</dbReference>
<dbReference type="GO" id="GO:0005737">
    <property type="term" value="C:cytoplasm"/>
    <property type="evidence" value="ECO:0007669"/>
    <property type="project" value="UniProtKB-SubCell"/>
</dbReference>
<dbReference type="PANTHER" id="PTHR43480">
    <property type="entry name" value="ACYL-[ACYL-CARRIER-PROTEIN]--UDP-N-ACETYLGLUCOSAMINE O-ACYLTRANSFERASE"/>
    <property type="match status" value="1"/>
</dbReference>
<dbReference type="NCBIfam" id="TIGR01852">
    <property type="entry name" value="lipid_A_lpxA"/>
    <property type="match status" value="1"/>
</dbReference>
<dbReference type="InterPro" id="IPR001451">
    <property type="entry name" value="Hexapep"/>
</dbReference>
<dbReference type="PANTHER" id="PTHR43480:SF1">
    <property type="entry name" value="ACYL-[ACYL-CARRIER-PROTEIN]--UDP-N-ACETYLGLUCOSAMINE O-ACYLTRANSFERASE, MITOCHONDRIAL-RELATED"/>
    <property type="match status" value="1"/>
</dbReference>
<reference evidence="8 9" key="1">
    <citation type="submission" date="2016-09" db="EMBL/GenBank/DDBJ databases">
        <title>Genome-resolved meta-omics ties microbial dynamics to process performance in biotechnology for thiocyanate degradation.</title>
        <authorList>
            <person name="Kantor R.S."/>
            <person name="Huddy R.J."/>
            <person name="Iyer R."/>
            <person name="Thomas B.C."/>
            <person name="Brown C.T."/>
            <person name="Anantharaman K."/>
            <person name="Tringe S."/>
            <person name="Hettich R.L."/>
            <person name="Harrison S.T."/>
            <person name="Banfield J.F."/>
        </authorList>
    </citation>
    <scope>NUCLEOTIDE SEQUENCE [LARGE SCALE GENOMIC DNA]</scope>
    <source>
        <strain evidence="8">59-99</strain>
    </source>
</reference>
<dbReference type="GO" id="GO:0009245">
    <property type="term" value="P:lipid A biosynthetic process"/>
    <property type="evidence" value="ECO:0007669"/>
    <property type="project" value="UniProtKB-UniRule"/>
</dbReference>
<dbReference type="InterPro" id="IPR010137">
    <property type="entry name" value="Lipid_A_LpxA"/>
</dbReference>
<dbReference type="PIRSF" id="PIRSF000456">
    <property type="entry name" value="UDP-GlcNAc_acltr"/>
    <property type="match status" value="1"/>
</dbReference>
<protein>
    <recommendedName>
        <fullName evidence="6">Acyl-[acyl-carrier-protein]--UDP-N-acetylglucosamine O-acyltransferase</fullName>
        <shortName evidence="6">UDP-N-acetylglucosamine acyltransferase</shortName>
        <ecNumber evidence="6">2.3.1.129</ecNumber>
    </recommendedName>
</protein>
<keyword evidence="6" id="KW-0677">Repeat</keyword>
<proteinExistence type="inferred from homology"/>
<evidence type="ECO:0000256" key="4">
    <source>
        <dbReference type="ARBA" id="ARBA00023098"/>
    </source>
</evidence>
<organism evidence="8 9">
    <name type="scientific">Candidatus Kapaibacterium thiocyanatum</name>
    <dbReference type="NCBI Taxonomy" id="1895771"/>
    <lineage>
        <taxon>Bacteria</taxon>
        <taxon>Pseudomonadati</taxon>
        <taxon>Candidatus Kapaibacteriota</taxon>
        <taxon>Candidatus Kapaibacteriia</taxon>
        <taxon>Candidatus Kapaibacteriales</taxon>
        <taxon>Candidatus Kapaibacteriaceae</taxon>
        <taxon>Candidatus Kapaibacterium</taxon>
    </lineage>
</organism>
<keyword evidence="5 6" id="KW-0012">Acyltransferase</keyword>
<dbReference type="Pfam" id="PF13720">
    <property type="entry name" value="Acetyltransf_11"/>
    <property type="match status" value="1"/>
</dbReference>
<feature type="domain" description="UDP N-acetylglucosamine O-acyltransferase C-terminal" evidence="7">
    <location>
        <begin position="179"/>
        <end position="260"/>
    </location>
</feature>
<comment type="catalytic activity">
    <reaction evidence="6">
        <text>a (3R)-hydroxyacyl-[ACP] + UDP-N-acetyl-alpha-D-glucosamine = a UDP-3-O-[(3R)-3-hydroxyacyl]-N-acetyl-alpha-D-glucosamine + holo-[ACP]</text>
        <dbReference type="Rhea" id="RHEA:67812"/>
        <dbReference type="Rhea" id="RHEA-COMP:9685"/>
        <dbReference type="Rhea" id="RHEA-COMP:9945"/>
        <dbReference type="ChEBI" id="CHEBI:57705"/>
        <dbReference type="ChEBI" id="CHEBI:64479"/>
        <dbReference type="ChEBI" id="CHEBI:78827"/>
        <dbReference type="ChEBI" id="CHEBI:173225"/>
        <dbReference type="EC" id="2.3.1.129"/>
    </reaction>
</comment>
<gene>
    <name evidence="6" type="primary">lpxA</name>
    <name evidence="8" type="ORF">BGO89_11620</name>
</gene>
<dbReference type="EC" id="2.3.1.129" evidence="6"/>
<dbReference type="NCBIfam" id="NF003657">
    <property type="entry name" value="PRK05289.1"/>
    <property type="match status" value="1"/>
</dbReference>
<evidence type="ECO:0000256" key="6">
    <source>
        <dbReference type="HAMAP-Rule" id="MF_00387"/>
    </source>
</evidence>
<accession>A0A1M3KXN4</accession>
<keyword evidence="3 6" id="KW-0808">Transferase</keyword>
<dbReference type="Gene3D" id="1.20.1180.10">
    <property type="entry name" value="Udp N-acetylglucosamine O-acyltransferase, C-terminal domain"/>
    <property type="match status" value="1"/>
</dbReference>
<evidence type="ECO:0000313" key="9">
    <source>
        <dbReference type="Proteomes" id="UP000184233"/>
    </source>
</evidence>
<evidence type="ECO:0000256" key="5">
    <source>
        <dbReference type="ARBA" id="ARBA00023315"/>
    </source>
</evidence>
<comment type="function">
    <text evidence="6">Involved in the biosynthesis of lipid A, a phosphorylated glycolipid that anchors the lipopolysaccharide to the outer membrane of the cell.</text>
</comment>
<dbReference type="CDD" id="cd03351">
    <property type="entry name" value="LbH_UDP-GlcNAc_AT"/>
    <property type="match status" value="1"/>
</dbReference>
<dbReference type="UniPathway" id="UPA00359">
    <property type="reaction ID" value="UER00477"/>
</dbReference>